<name>A0A2S8BPR0_9MYCO</name>
<evidence type="ECO:0000313" key="4">
    <source>
        <dbReference type="EMBL" id="PQM48623.1"/>
    </source>
</evidence>
<evidence type="ECO:0000256" key="1">
    <source>
        <dbReference type="SAM" id="MobiDB-lite"/>
    </source>
</evidence>
<sequence>MTDYPEQPPVNPYPPVDYPEYPPGYVPPPPPGYPPPAAGYPPPPPPYPGPSGYPGYPSPYDPYAQGRPPGTNGMAIASLVTSLAGLFLCFVPSVVGMILGIIALGQCNRTGQEGRGMAMAGTIIGAVLTALGVIVFIVWLFAMIAAGNSSSY</sequence>
<protein>
    <recommendedName>
        <fullName evidence="3">DUF4190 domain-containing protein</fullName>
    </recommendedName>
</protein>
<comment type="caution">
    <text evidence="4">The sequence shown here is derived from an EMBL/GenBank/DDBJ whole genome shotgun (WGS) entry which is preliminary data.</text>
</comment>
<evidence type="ECO:0000259" key="3">
    <source>
        <dbReference type="Pfam" id="PF13828"/>
    </source>
</evidence>
<feature type="region of interest" description="Disordered" evidence="1">
    <location>
        <begin position="24"/>
        <end position="44"/>
    </location>
</feature>
<accession>A0A2S8BPR0</accession>
<evidence type="ECO:0000313" key="5">
    <source>
        <dbReference type="Proteomes" id="UP000238296"/>
    </source>
</evidence>
<reference evidence="4 5" key="1">
    <citation type="journal article" date="2017" name="Int. J. Syst. Evol. Microbiol.">
        <title>Mycobacterium talmoniae sp. nov., a slowly growing mycobacterium isolated from human respiratory samples.</title>
        <authorList>
            <person name="Davidson R.M."/>
            <person name="DeGroote M.A."/>
            <person name="Marola J.L."/>
            <person name="Buss S."/>
            <person name="Jones V."/>
            <person name="McNeil M.R."/>
            <person name="Freifeld A.G."/>
            <person name="Elaine Epperson L."/>
            <person name="Hasan N.A."/>
            <person name="Jackson M."/>
            <person name="Iwen P.C."/>
            <person name="Salfinger M."/>
            <person name="Strong M."/>
        </authorList>
    </citation>
    <scope>NUCLEOTIDE SEQUENCE [LARGE SCALE GENOMIC DNA]</scope>
    <source>
        <strain evidence="4 5">ATCC BAA-2683</strain>
    </source>
</reference>
<organism evidence="4 5">
    <name type="scientific">Mycobacterium talmoniae</name>
    <dbReference type="NCBI Taxonomy" id="1858794"/>
    <lineage>
        <taxon>Bacteria</taxon>
        <taxon>Bacillati</taxon>
        <taxon>Actinomycetota</taxon>
        <taxon>Actinomycetes</taxon>
        <taxon>Mycobacteriales</taxon>
        <taxon>Mycobacteriaceae</taxon>
        <taxon>Mycobacterium</taxon>
    </lineage>
</organism>
<proteinExistence type="predicted"/>
<evidence type="ECO:0000256" key="2">
    <source>
        <dbReference type="SAM" id="Phobius"/>
    </source>
</evidence>
<feature type="transmembrane region" description="Helical" evidence="2">
    <location>
        <begin position="117"/>
        <end position="146"/>
    </location>
</feature>
<keyword evidence="2" id="KW-0472">Membrane</keyword>
<dbReference type="EMBL" id="PPEA01000157">
    <property type="protein sequence ID" value="PQM48623.1"/>
    <property type="molecule type" value="Genomic_DNA"/>
</dbReference>
<dbReference type="Pfam" id="PF13828">
    <property type="entry name" value="DUF4190"/>
    <property type="match status" value="1"/>
</dbReference>
<feature type="domain" description="DUF4190" evidence="3">
    <location>
        <begin position="74"/>
        <end position="134"/>
    </location>
</feature>
<gene>
    <name evidence="4" type="ORF">C1Y40_01160</name>
</gene>
<keyword evidence="2" id="KW-0812">Transmembrane</keyword>
<dbReference type="InterPro" id="IPR025241">
    <property type="entry name" value="DUF4190"/>
</dbReference>
<dbReference type="Proteomes" id="UP000238296">
    <property type="component" value="Unassembled WGS sequence"/>
</dbReference>
<keyword evidence="2" id="KW-1133">Transmembrane helix</keyword>
<dbReference type="AlphaFoldDB" id="A0A2S8BPR0"/>
<feature type="transmembrane region" description="Helical" evidence="2">
    <location>
        <begin position="76"/>
        <end position="105"/>
    </location>
</feature>